<accession>A0A841IU60</accession>
<dbReference type="Proteomes" id="UP000536604">
    <property type="component" value="Unassembled WGS sequence"/>
</dbReference>
<evidence type="ECO:0000313" key="1">
    <source>
        <dbReference type="EMBL" id="MBB6121834.1"/>
    </source>
</evidence>
<comment type="caution">
    <text evidence="1">The sequence shown here is derived from an EMBL/GenBank/DDBJ whole genome shotgun (WGS) entry which is preliminary data.</text>
</comment>
<reference evidence="1 2" key="1">
    <citation type="submission" date="2020-08" db="EMBL/GenBank/DDBJ databases">
        <title>Genomic Encyclopedia of Type Strains, Phase III (KMG-III): the genomes of soil and plant-associated and newly described type strains.</title>
        <authorList>
            <person name="Whitman W."/>
        </authorList>
    </citation>
    <scope>NUCLEOTIDE SEQUENCE [LARGE SCALE GENOMIC DNA]</scope>
    <source>
        <strain evidence="1 2">CECT 8712</strain>
    </source>
</reference>
<gene>
    <name evidence="1" type="ORF">FHS13_003813</name>
</gene>
<proteinExistence type="predicted"/>
<evidence type="ECO:0008006" key="3">
    <source>
        <dbReference type="Google" id="ProtNLM"/>
    </source>
</evidence>
<dbReference type="EMBL" id="JACHJO010000012">
    <property type="protein sequence ID" value="MBB6121834.1"/>
    <property type="molecule type" value="Genomic_DNA"/>
</dbReference>
<dbReference type="RefSeq" id="WP_343065083.1">
    <property type="nucleotide sequence ID" value="NZ_JACHJO010000012.1"/>
</dbReference>
<protein>
    <recommendedName>
        <fullName evidence="3">Secreted protein</fullName>
    </recommendedName>
</protein>
<dbReference type="AlphaFoldDB" id="A0A841IU60"/>
<sequence>MVLAVIAIGLAIAAYLNLLPGSRSGKLKKHFGDEYQYAVESHGDREAAERDLSERLRRRRGMKLRDLTSNEVKAHDDAWAAVQQEFVDNPVRAVRDAQAVVESAMADRGYPDVRPGAEGGAGFEQRIRDLSVDHPAAVAALRRAQRAGRTADQSGTEHLREELVAYRGLVDALAGGLPAAHGTAEHSGRRL</sequence>
<organism evidence="1 2">
    <name type="scientific">Nocardiopsis algeriensis</name>
    <dbReference type="NCBI Taxonomy" id="1478215"/>
    <lineage>
        <taxon>Bacteria</taxon>
        <taxon>Bacillati</taxon>
        <taxon>Actinomycetota</taxon>
        <taxon>Actinomycetes</taxon>
        <taxon>Streptosporangiales</taxon>
        <taxon>Nocardiopsidaceae</taxon>
        <taxon>Nocardiopsis</taxon>
    </lineage>
</organism>
<keyword evidence="2" id="KW-1185">Reference proteome</keyword>
<evidence type="ECO:0000313" key="2">
    <source>
        <dbReference type="Proteomes" id="UP000536604"/>
    </source>
</evidence>
<name>A0A841IU60_9ACTN</name>